<protein>
    <submittedName>
        <fullName evidence="1">Uncharacterized protein</fullName>
    </submittedName>
</protein>
<keyword evidence="2" id="KW-1185">Reference proteome</keyword>
<evidence type="ECO:0000313" key="1">
    <source>
        <dbReference type="EMBL" id="KAG1794223.1"/>
    </source>
</evidence>
<reference evidence="1" key="1">
    <citation type="journal article" date="2020" name="New Phytol.">
        <title>Comparative genomics reveals dynamic genome evolution in host specialist ectomycorrhizal fungi.</title>
        <authorList>
            <person name="Lofgren L.A."/>
            <person name="Nguyen N.H."/>
            <person name="Vilgalys R."/>
            <person name="Ruytinx J."/>
            <person name="Liao H.L."/>
            <person name="Branco S."/>
            <person name="Kuo A."/>
            <person name="LaButti K."/>
            <person name="Lipzen A."/>
            <person name="Andreopoulos W."/>
            <person name="Pangilinan J."/>
            <person name="Riley R."/>
            <person name="Hundley H."/>
            <person name="Na H."/>
            <person name="Barry K."/>
            <person name="Grigoriev I.V."/>
            <person name="Stajich J.E."/>
            <person name="Kennedy P.G."/>
        </authorList>
    </citation>
    <scope>NUCLEOTIDE SEQUENCE</scope>
    <source>
        <strain evidence="1">S12</strain>
    </source>
</reference>
<organism evidence="1 2">
    <name type="scientific">Suillus plorans</name>
    <dbReference type="NCBI Taxonomy" id="116603"/>
    <lineage>
        <taxon>Eukaryota</taxon>
        <taxon>Fungi</taxon>
        <taxon>Dikarya</taxon>
        <taxon>Basidiomycota</taxon>
        <taxon>Agaricomycotina</taxon>
        <taxon>Agaricomycetes</taxon>
        <taxon>Agaricomycetidae</taxon>
        <taxon>Boletales</taxon>
        <taxon>Suillineae</taxon>
        <taxon>Suillaceae</taxon>
        <taxon>Suillus</taxon>
    </lineage>
</organism>
<comment type="caution">
    <text evidence="1">The sequence shown here is derived from an EMBL/GenBank/DDBJ whole genome shotgun (WGS) entry which is preliminary data.</text>
</comment>
<accession>A0A9P7AS19</accession>
<dbReference type="EMBL" id="JABBWE010000027">
    <property type="protein sequence ID" value="KAG1794223.1"/>
    <property type="molecule type" value="Genomic_DNA"/>
</dbReference>
<proteinExistence type="predicted"/>
<sequence>MLNTGSRPWPPIDEQTVATINGRADALDSAVELLSRMSSGMVYQIRYTHYKWRDQDECLRVTVRDRGQYRHVQSVDLRVYELADESTMAEDGSVFLVKAVALSPNEAPRCSFISVGVTHDIKPQFAGHVIAVVERMPGQLFSGTLGLLHPSSAAAKETLSAGNVKATAATSPGADP</sequence>
<dbReference type="AlphaFoldDB" id="A0A9P7AS19"/>
<name>A0A9P7AS19_9AGAM</name>
<gene>
    <name evidence="1" type="ORF">HD556DRAFT_1308272</name>
</gene>
<evidence type="ECO:0000313" key="2">
    <source>
        <dbReference type="Proteomes" id="UP000719766"/>
    </source>
</evidence>
<dbReference type="RefSeq" id="XP_041160451.1">
    <property type="nucleotide sequence ID" value="XM_041300109.1"/>
</dbReference>
<dbReference type="Proteomes" id="UP000719766">
    <property type="component" value="Unassembled WGS sequence"/>
</dbReference>
<dbReference type="GeneID" id="64593873"/>